<accession>A0ABS1IUN8</accession>
<evidence type="ECO:0000313" key="1">
    <source>
        <dbReference type="EMBL" id="MBK5145488.1"/>
    </source>
</evidence>
<protein>
    <recommendedName>
        <fullName evidence="3">Tetratricopeptide repeat protein</fullName>
    </recommendedName>
</protein>
<organism evidence="1 2">
    <name type="scientific">Limnobaculum allomyrinae</name>
    <dbReference type="NCBI Taxonomy" id="2791986"/>
    <lineage>
        <taxon>Bacteria</taxon>
        <taxon>Pseudomonadati</taxon>
        <taxon>Pseudomonadota</taxon>
        <taxon>Gammaproteobacteria</taxon>
        <taxon>Enterobacterales</taxon>
        <taxon>Budviciaceae</taxon>
        <taxon>Limnobaculum</taxon>
    </lineage>
</organism>
<dbReference type="RefSeq" id="WP_218468373.1">
    <property type="nucleotide sequence ID" value="NZ_JADRCR010000011.1"/>
</dbReference>
<keyword evidence="2" id="KW-1185">Reference proteome</keyword>
<proteinExistence type="predicted"/>
<sequence>MAVEIKNPVERKIAEIEQRWLEASSNADARLFIWRVPQESDRLIHGFFALQQQPDNEYSTQDLFINFQEPYEIAYQYCHAIEQAFIERYESTDIEGEKWAYSSLAPCYRFTELNALLESFIAHHGQFFRYLTIVLMPGQISQINAFTTWLGECLATPVADRIRFVVTDTTEEQVWQPLIDDHLKLTHLIEINIDEMELMRQILNESPTTDGVDMLRFRQLMVDTFIGLSNGNTSQLGVRAQKAIDIAAKNNWFDQQVVMYSMLAGVYLKNADIPDAVKNYRLAQQAATNIPLEPQQLLLQTQSLFGEAGAWFMGKEYLHASEAYYSAALLAQKLPQPLWVIEGYRVSGFSLLEANVNERLNEVVDRYYHAFMAGIALPADERMQSTFMFIFQDIMRLVDNSCVEKLVQLAEVYYQRQGEIISSIEERQKSLNYPPSASQIAQYDDELEQQMVKLFYLVLQAREDLIAQAGESFKQLISIARFYSHPYWSVHQDIVHPFDEPKEEWLPLTDYTPTIEIEDDDVPEAFYTLLKHIIIPDKNQGEAA</sequence>
<comment type="caution">
    <text evidence="1">The sequence shown here is derived from an EMBL/GenBank/DDBJ whole genome shotgun (WGS) entry which is preliminary data.</text>
</comment>
<gene>
    <name evidence="1" type="ORF">I2494_17530</name>
</gene>
<evidence type="ECO:0008006" key="3">
    <source>
        <dbReference type="Google" id="ProtNLM"/>
    </source>
</evidence>
<dbReference type="Proteomes" id="UP001296921">
    <property type="component" value="Unassembled WGS sequence"/>
</dbReference>
<dbReference type="EMBL" id="JADRCR010000011">
    <property type="protein sequence ID" value="MBK5145488.1"/>
    <property type="molecule type" value="Genomic_DNA"/>
</dbReference>
<reference evidence="1 2" key="1">
    <citation type="submission" date="2020-11" db="EMBL/GenBank/DDBJ databases">
        <title>Insectihabitans protaetiae gen. nov. sp. nov. and Insectihabitans allomyrinae sp. nov., isolated from larvae of Protaetia brevitarsis seulensis and Allomyrina dichotoma, respectively.</title>
        <authorList>
            <person name="Lee S.D."/>
            <person name="Byeon Y.-S."/>
            <person name="Kim S.-M."/>
            <person name="Yang H.L."/>
            <person name="Kim I.S."/>
        </authorList>
    </citation>
    <scope>NUCLEOTIDE SEQUENCE [LARGE SCALE GENOMIC DNA]</scope>
    <source>
        <strain evidence="1 2">BWR-B9</strain>
    </source>
</reference>
<name>A0ABS1IUN8_9GAMM</name>
<evidence type="ECO:0000313" key="2">
    <source>
        <dbReference type="Proteomes" id="UP001296921"/>
    </source>
</evidence>